<dbReference type="EMBL" id="KX078569">
    <property type="protein sequence ID" value="ANM46642.1"/>
    <property type="molecule type" value="Genomic_DNA"/>
</dbReference>
<name>A0A192YAU0_9CAUD</name>
<sequence length="64" mass="7439">MELLALIIVYMFPFLIAVFRGHLGKWSIMVVNLALGWTFVVWFICLIWSLNSNTKSNYLLKGFV</sequence>
<organism evidence="2 3">
    <name type="scientific">Morganella phage vB_MmoM_MP1</name>
    <dbReference type="NCBI Taxonomy" id="1852628"/>
    <lineage>
        <taxon>Viruses</taxon>
        <taxon>Duplodnaviria</taxon>
        <taxon>Heunggongvirae</taxon>
        <taxon>Uroviricota</taxon>
        <taxon>Caudoviricetes</taxon>
        <taxon>Pantevenvirales</taxon>
        <taxon>Straboviridae</taxon>
        <taxon>Gualtarvirus</taxon>
        <taxon>Gualtarvirus mp1</taxon>
    </lineage>
</organism>
<dbReference type="Proteomes" id="UP000203816">
    <property type="component" value="Segment"/>
</dbReference>
<evidence type="ECO:0000256" key="1">
    <source>
        <dbReference type="SAM" id="Phobius"/>
    </source>
</evidence>
<evidence type="ECO:0000313" key="3">
    <source>
        <dbReference type="Proteomes" id="UP000203816"/>
    </source>
</evidence>
<evidence type="ECO:0000313" key="2">
    <source>
        <dbReference type="EMBL" id="ANM46642.1"/>
    </source>
</evidence>
<protein>
    <submittedName>
        <fullName evidence="2">Immunity to superinfection protein</fullName>
    </submittedName>
</protein>
<dbReference type="InterPro" id="IPR016410">
    <property type="entry name" value="Phage_imm"/>
</dbReference>
<keyword evidence="3" id="KW-1185">Reference proteome</keyword>
<dbReference type="OrthoDB" id="20501at10239"/>
<dbReference type="GeneID" id="29059435"/>
<dbReference type="RefSeq" id="YP_009279938.1">
    <property type="nucleotide sequence ID" value="NC_031020.1"/>
</dbReference>
<gene>
    <name evidence="2" type="ORF">MP1_gp080A</name>
</gene>
<accession>A0A192YAU0</accession>
<keyword evidence="1" id="KW-0812">Transmembrane</keyword>
<feature type="transmembrane region" description="Helical" evidence="1">
    <location>
        <begin position="6"/>
        <end position="23"/>
    </location>
</feature>
<keyword evidence="1" id="KW-1133">Transmembrane helix</keyword>
<keyword evidence="1" id="KW-0472">Membrane</keyword>
<proteinExistence type="predicted"/>
<dbReference type="KEGG" id="vg:29059435"/>
<reference evidence="2 3" key="1">
    <citation type="submission" date="2016-04" db="EMBL/GenBank/DDBJ databases">
        <title>Comparative genomics of Morganella phages MP1 and MP2 define new clades among the T4 and T7-like Viruses.</title>
        <authorList>
            <person name="Pinto G."/>
            <person name="Oliveira A."/>
            <person name="Malgorzata L."/>
            <person name="Kropinski A."/>
            <person name="Azeredo J."/>
        </authorList>
    </citation>
    <scope>NUCLEOTIDE SEQUENCE [LARGE SCALE GENOMIC DNA]</scope>
</reference>
<dbReference type="Pfam" id="PF14373">
    <property type="entry name" value="Imm_superinfect"/>
    <property type="match status" value="1"/>
</dbReference>
<feature type="transmembrane region" description="Helical" evidence="1">
    <location>
        <begin position="30"/>
        <end position="50"/>
    </location>
</feature>